<dbReference type="VEuPathDB" id="FungiDB:A9K55_003405"/>
<organism evidence="2 3">
    <name type="scientific">Cordyceps militaris</name>
    <name type="common">Caterpillar fungus</name>
    <name type="synonym">Clavaria militaris</name>
    <dbReference type="NCBI Taxonomy" id="73501"/>
    <lineage>
        <taxon>Eukaryota</taxon>
        <taxon>Fungi</taxon>
        <taxon>Dikarya</taxon>
        <taxon>Ascomycota</taxon>
        <taxon>Pezizomycotina</taxon>
        <taxon>Sordariomycetes</taxon>
        <taxon>Hypocreomycetidae</taxon>
        <taxon>Hypocreales</taxon>
        <taxon>Cordycipitaceae</taxon>
        <taxon>Cordyceps</taxon>
    </lineage>
</organism>
<gene>
    <name evidence="2" type="ORF">A9K55_003405</name>
</gene>
<feature type="region of interest" description="Disordered" evidence="1">
    <location>
        <begin position="46"/>
        <end position="88"/>
    </location>
</feature>
<name>A0A2H4S598_CORMI</name>
<dbReference type="InterPro" id="IPR011009">
    <property type="entry name" value="Kinase-like_dom_sf"/>
</dbReference>
<feature type="compositionally biased region" description="Basic and acidic residues" evidence="1">
    <location>
        <begin position="50"/>
        <end position="60"/>
    </location>
</feature>
<dbReference type="GO" id="GO:0016301">
    <property type="term" value="F:kinase activity"/>
    <property type="evidence" value="ECO:0007669"/>
    <property type="project" value="UniProtKB-KW"/>
</dbReference>
<dbReference type="AlphaFoldDB" id="A0A2H4S598"/>
<proteinExistence type="predicted"/>
<feature type="compositionally biased region" description="Polar residues" evidence="1">
    <location>
        <begin position="114"/>
        <end position="130"/>
    </location>
</feature>
<evidence type="ECO:0000313" key="2">
    <source>
        <dbReference type="EMBL" id="ATY58281.1"/>
    </source>
</evidence>
<dbReference type="EMBL" id="CP023322">
    <property type="protein sequence ID" value="ATY58281.1"/>
    <property type="molecule type" value="Genomic_DNA"/>
</dbReference>
<dbReference type="Gene3D" id="1.10.510.10">
    <property type="entry name" value="Transferase(Phosphotransferase) domain 1"/>
    <property type="match status" value="1"/>
</dbReference>
<sequence>MSDPTDVAKLLQQLRQEQEVRQQAEDNLKQAEDNLKQAEEKYKQLTGEIEQAKNERDQQRQKTQLLTRDDTASTASADAKTPSSSKFDCRVPWTYANVDRSINGGLKRKEEPGQSGNSLSGSEDTPSPSSTERRNNPIHERRADGEKDGHDSHNVRDTHNGHSDHNDYDSRNNGNSDDYIPHRPQDSDYCTQKCLLGLVRGETLDLNCPNLARHCQNDGNSNQGNRHPISHDEFQQLLAVQLGETLDNGITPLDVEGARGVLFQEVYKRLEAVQGIHVPVFLGAIDLRSVDRMYFYAVRVDIVYLIFMSWAGVHIRKVPRSQVCDGLSLEDSAVQAMKAVHQQGVVHRDAKKEDMLFNPHTQRIMVIDFDRAHVVKPPRELLVAKKRQRVECDFRGEIASVKSVFL</sequence>
<feature type="region of interest" description="Disordered" evidence="1">
    <location>
        <begin position="104"/>
        <end position="184"/>
    </location>
</feature>
<dbReference type="Proteomes" id="UP000323067">
    <property type="component" value="Chromosome iv"/>
</dbReference>
<evidence type="ECO:0000256" key="1">
    <source>
        <dbReference type="SAM" id="MobiDB-lite"/>
    </source>
</evidence>
<dbReference type="SUPFAM" id="SSF56112">
    <property type="entry name" value="Protein kinase-like (PK-like)"/>
    <property type="match status" value="1"/>
</dbReference>
<reference evidence="2 3" key="1">
    <citation type="journal article" date="2017" name="BMC Genomics">
        <title>Chromosome level assembly and secondary metabolite potential of the parasitic fungus Cordyceps militaris.</title>
        <authorList>
            <person name="Kramer G.J."/>
            <person name="Nodwell J.R."/>
        </authorList>
    </citation>
    <scope>NUCLEOTIDE SEQUENCE [LARGE SCALE GENOMIC DNA]</scope>
    <source>
        <strain evidence="2 3">ATCC 34164</strain>
    </source>
</reference>
<dbReference type="VEuPathDB" id="FungiDB:CCM_06040"/>
<evidence type="ECO:0000313" key="3">
    <source>
        <dbReference type="Proteomes" id="UP000323067"/>
    </source>
</evidence>
<keyword evidence="2" id="KW-0808">Transferase</keyword>
<accession>A0A2H4S598</accession>
<feature type="compositionally biased region" description="Low complexity" evidence="1">
    <location>
        <begin position="72"/>
        <end position="86"/>
    </location>
</feature>
<feature type="compositionally biased region" description="Basic and acidic residues" evidence="1">
    <location>
        <begin position="131"/>
        <end position="170"/>
    </location>
</feature>
<keyword evidence="2" id="KW-0418">Kinase</keyword>
<protein>
    <submittedName>
        <fullName evidence="2">Kinase-like domain</fullName>
    </submittedName>
</protein>